<dbReference type="SUPFAM" id="SSF57716">
    <property type="entry name" value="Glucocorticoid receptor-like (DNA-binding domain)"/>
    <property type="match status" value="1"/>
</dbReference>
<evidence type="ECO:0000256" key="8">
    <source>
        <dbReference type="ARBA" id="ARBA00023125"/>
    </source>
</evidence>
<evidence type="ECO:0000256" key="11">
    <source>
        <dbReference type="ARBA" id="ARBA00023268"/>
    </source>
</evidence>
<evidence type="ECO:0000259" key="14">
    <source>
        <dbReference type="PROSITE" id="PS51066"/>
    </source>
</evidence>
<dbReference type="Gene3D" id="1.10.8.50">
    <property type="match status" value="1"/>
</dbReference>
<dbReference type="RefSeq" id="WP_013171590.1">
    <property type="nucleotide sequence ID" value="NC_014219.1"/>
</dbReference>
<evidence type="ECO:0000256" key="2">
    <source>
        <dbReference type="ARBA" id="ARBA00012720"/>
    </source>
</evidence>
<dbReference type="GO" id="GO:0008270">
    <property type="term" value="F:zinc ion binding"/>
    <property type="evidence" value="ECO:0007669"/>
    <property type="project" value="UniProtKB-KW"/>
</dbReference>
<dbReference type="STRING" id="439292.Bsel_0626"/>
<dbReference type="Pfam" id="PF06831">
    <property type="entry name" value="H2TH"/>
    <property type="match status" value="1"/>
</dbReference>
<dbReference type="eggNOG" id="COG0266">
    <property type="taxonomic scope" value="Bacteria"/>
</dbReference>
<reference evidence="16" key="1">
    <citation type="submission" date="2009-10" db="EMBL/GenBank/DDBJ databases">
        <title>Complete sequence of Bacillus selenitireducens MLS10.</title>
        <authorList>
            <consortium name="US DOE Joint Genome Institute"/>
            <person name="Lucas S."/>
            <person name="Copeland A."/>
            <person name="Lapidus A."/>
            <person name="Glavina del Rio T."/>
            <person name="Dalin E."/>
            <person name="Tice H."/>
            <person name="Bruce D."/>
            <person name="Goodwin L."/>
            <person name="Pitluck S."/>
            <person name="Sims D."/>
            <person name="Brettin T."/>
            <person name="Detter J.C."/>
            <person name="Han C."/>
            <person name="Larimer F."/>
            <person name="Land M."/>
            <person name="Hauser L."/>
            <person name="Kyrpides N."/>
            <person name="Ovchinnikova G."/>
            <person name="Stolz J."/>
        </authorList>
    </citation>
    <scope>NUCLEOTIDE SEQUENCE [LARGE SCALE GENOMIC DNA]</scope>
    <source>
        <strain evidence="16">MLS10</strain>
    </source>
</reference>
<gene>
    <name evidence="16" type="ordered locus">Bsel_0626</name>
</gene>
<dbReference type="InterPro" id="IPR010979">
    <property type="entry name" value="Ribosomal_uS13-like_H2TH"/>
</dbReference>
<proteinExistence type="inferred from homology"/>
<evidence type="ECO:0000256" key="3">
    <source>
        <dbReference type="ARBA" id="ARBA00022723"/>
    </source>
</evidence>
<name>D6XY88_BACIE</name>
<dbReference type="HOGENOM" id="CLU_038423_2_2_9"/>
<evidence type="ECO:0000313" key="17">
    <source>
        <dbReference type="Proteomes" id="UP000000271"/>
    </source>
</evidence>
<dbReference type="PANTHER" id="PTHR42697:SF1">
    <property type="entry name" value="ENDONUCLEASE 8"/>
    <property type="match status" value="1"/>
</dbReference>
<dbReference type="SUPFAM" id="SSF81624">
    <property type="entry name" value="N-terminal domain of MutM-like DNA repair proteins"/>
    <property type="match status" value="1"/>
</dbReference>
<evidence type="ECO:0000256" key="13">
    <source>
        <dbReference type="PROSITE-ProRule" id="PRU00391"/>
    </source>
</evidence>
<keyword evidence="12" id="KW-0326">Glycosidase</keyword>
<evidence type="ECO:0000256" key="1">
    <source>
        <dbReference type="ARBA" id="ARBA00009409"/>
    </source>
</evidence>
<evidence type="ECO:0000259" key="15">
    <source>
        <dbReference type="PROSITE" id="PS51068"/>
    </source>
</evidence>
<dbReference type="Pfam" id="PF01149">
    <property type="entry name" value="Fapy_DNA_glyco"/>
    <property type="match status" value="1"/>
</dbReference>
<keyword evidence="7" id="KW-0862">Zinc</keyword>
<keyword evidence="5 13" id="KW-0863">Zinc-finger</keyword>
<dbReference type="Gene3D" id="3.20.190.10">
    <property type="entry name" value="MutM-like, N-terminal"/>
    <property type="match status" value="1"/>
</dbReference>
<keyword evidence="17" id="KW-1185">Reference proteome</keyword>
<evidence type="ECO:0000256" key="9">
    <source>
        <dbReference type="ARBA" id="ARBA00023204"/>
    </source>
</evidence>
<organism evidence="16 17">
    <name type="scientific">Bacillus selenitireducens (strain ATCC 700615 / DSM 15326 / MLS10)</name>
    <dbReference type="NCBI Taxonomy" id="439292"/>
    <lineage>
        <taxon>Bacteria</taxon>
        <taxon>Bacillati</taxon>
        <taxon>Bacillota</taxon>
        <taxon>Bacilli</taxon>
        <taxon>Bacillales</taxon>
        <taxon>Bacillaceae</taxon>
        <taxon>Salisediminibacterium</taxon>
    </lineage>
</organism>
<keyword evidence="6" id="KW-0378">Hydrolase</keyword>
<keyword evidence="11" id="KW-0511">Multifunctional enzyme</keyword>
<dbReference type="InterPro" id="IPR000214">
    <property type="entry name" value="Znf_DNA_glyclase/AP_lyase"/>
</dbReference>
<evidence type="ECO:0000256" key="7">
    <source>
        <dbReference type="ARBA" id="ARBA00022833"/>
    </source>
</evidence>
<dbReference type="GO" id="GO:0140078">
    <property type="term" value="F:class I DNA-(apurinic or apyrimidinic site) endonuclease activity"/>
    <property type="evidence" value="ECO:0007669"/>
    <property type="project" value="UniProtKB-EC"/>
</dbReference>
<comment type="similarity">
    <text evidence="1">Belongs to the FPG family.</text>
</comment>
<dbReference type="SMART" id="SM01232">
    <property type="entry name" value="H2TH"/>
    <property type="match status" value="1"/>
</dbReference>
<sequence>MPEGPEIRLAADEVEHAVLNKPLLEVFFGLPPLKDYEDILTRATVNRVQTKGKALLTHFDNGYSVYSHNQLYGKWYIKPSYSYPKTNRQLRLALHTGDRSALLYSASDIAVLRTDEVPDHPFIKKTGPDILSEPVTVNDLLRQMTDKRFFNRQLGGLLLDQTFIAGIGNYLRTEILFITGIHPKKRPADLSDTALIRLAEAVILMMTRSYETKGLTLDPERVQTKKAAGEPRSHYRHFAFNRHMEPCYQCRTAIEKITVASRRLYVCPVCQPSG</sequence>
<dbReference type="EMBL" id="CP001791">
    <property type="protein sequence ID" value="ADH98161.1"/>
    <property type="molecule type" value="Genomic_DNA"/>
</dbReference>
<dbReference type="Proteomes" id="UP000000271">
    <property type="component" value="Chromosome"/>
</dbReference>
<dbReference type="PROSITE" id="PS51068">
    <property type="entry name" value="FPG_CAT"/>
    <property type="match status" value="1"/>
</dbReference>
<dbReference type="KEGG" id="bse:Bsel_0626"/>
<feature type="domain" description="FPG-type" evidence="14">
    <location>
        <begin position="238"/>
        <end position="272"/>
    </location>
</feature>
<dbReference type="InterPro" id="IPR044091">
    <property type="entry name" value="EcNei-like_N"/>
</dbReference>
<dbReference type="GO" id="GO:0006284">
    <property type="term" value="P:base-excision repair"/>
    <property type="evidence" value="ECO:0007669"/>
    <property type="project" value="InterPro"/>
</dbReference>
<dbReference type="AlphaFoldDB" id="D6XY88"/>
<keyword evidence="10 16" id="KW-0456">Lyase</keyword>
<keyword evidence="9" id="KW-0234">DNA repair</keyword>
<dbReference type="OrthoDB" id="9800855at2"/>
<evidence type="ECO:0000256" key="4">
    <source>
        <dbReference type="ARBA" id="ARBA00022763"/>
    </source>
</evidence>
<protein>
    <recommendedName>
        <fullName evidence="2">DNA-(apurinic or apyrimidinic site) lyase</fullName>
        <ecNumber evidence="2">4.2.99.18</ecNumber>
    </recommendedName>
</protein>
<keyword evidence="3" id="KW-0479">Metal-binding</keyword>
<dbReference type="CDD" id="cd08965">
    <property type="entry name" value="EcNei-like_N"/>
    <property type="match status" value="1"/>
</dbReference>
<dbReference type="GO" id="GO:0003684">
    <property type="term" value="F:damaged DNA binding"/>
    <property type="evidence" value="ECO:0007669"/>
    <property type="project" value="InterPro"/>
</dbReference>
<evidence type="ECO:0000256" key="12">
    <source>
        <dbReference type="ARBA" id="ARBA00023295"/>
    </source>
</evidence>
<accession>D6XY88</accession>
<keyword evidence="4" id="KW-0227">DNA damage</keyword>
<dbReference type="InterPro" id="IPR035937">
    <property type="entry name" value="FPG_N"/>
</dbReference>
<dbReference type="SUPFAM" id="SSF46946">
    <property type="entry name" value="S13-like H2TH domain"/>
    <property type="match status" value="1"/>
</dbReference>
<dbReference type="SMART" id="SM00898">
    <property type="entry name" value="Fapy_DNA_glyco"/>
    <property type="match status" value="1"/>
</dbReference>
<dbReference type="InterPro" id="IPR015886">
    <property type="entry name" value="H2TH_FPG"/>
</dbReference>
<evidence type="ECO:0000256" key="6">
    <source>
        <dbReference type="ARBA" id="ARBA00022801"/>
    </source>
</evidence>
<dbReference type="NCBIfam" id="NF007763">
    <property type="entry name" value="PRK10445.1"/>
    <property type="match status" value="1"/>
</dbReference>
<evidence type="ECO:0000313" key="16">
    <source>
        <dbReference type="EMBL" id="ADH98161.1"/>
    </source>
</evidence>
<evidence type="ECO:0000256" key="5">
    <source>
        <dbReference type="ARBA" id="ARBA00022771"/>
    </source>
</evidence>
<dbReference type="EC" id="4.2.99.18" evidence="2"/>
<dbReference type="InterPro" id="IPR012319">
    <property type="entry name" value="FPG_cat"/>
</dbReference>
<dbReference type="GO" id="GO:0000703">
    <property type="term" value="F:oxidized pyrimidine nucleobase lesion DNA N-glycosylase activity"/>
    <property type="evidence" value="ECO:0007669"/>
    <property type="project" value="InterPro"/>
</dbReference>
<dbReference type="PANTHER" id="PTHR42697">
    <property type="entry name" value="ENDONUCLEASE 8"/>
    <property type="match status" value="1"/>
</dbReference>
<feature type="domain" description="Formamidopyrimidine-DNA glycosylase catalytic" evidence="15">
    <location>
        <begin position="2"/>
        <end position="151"/>
    </location>
</feature>
<keyword evidence="8" id="KW-0238">DNA-binding</keyword>
<evidence type="ECO:0000256" key="10">
    <source>
        <dbReference type="ARBA" id="ARBA00023239"/>
    </source>
</evidence>
<dbReference type="PROSITE" id="PS51066">
    <property type="entry name" value="ZF_FPG_2"/>
    <property type="match status" value="1"/>
</dbReference>